<evidence type="ECO:0000313" key="4">
    <source>
        <dbReference type="EMBL" id="SSX10756.1"/>
    </source>
</evidence>
<feature type="domain" description="EF-hand" evidence="3">
    <location>
        <begin position="368"/>
        <end position="403"/>
    </location>
</feature>
<evidence type="ECO:0000259" key="3">
    <source>
        <dbReference type="PROSITE" id="PS50222"/>
    </source>
</evidence>
<feature type="domain" description="EF-hand" evidence="3">
    <location>
        <begin position="70"/>
        <end position="105"/>
    </location>
</feature>
<dbReference type="SUPFAM" id="SSF47473">
    <property type="entry name" value="EF-hand"/>
    <property type="match status" value="3"/>
</dbReference>
<dbReference type="GO" id="GO:0016460">
    <property type="term" value="C:myosin II complex"/>
    <property type="evidence" value="ECO:0007669"/>
    <property type="project" value="TreeGrafter"/>
</dbReference>
<dbReference type="PROSITE" id="PS50222">
    <property type="entry name" value="EF_HAND_2"/>
    <property type="match status" value="9"/>
</dbReference>
<dbReference type="FunFam" id="1.10.238.10:FF:000001">
    <property type="entry name" value="Calmodulin 1"/>
    <property type="match status" value="2"/>
</dbReference>
<feature type="domain" description="EF-hand" evidence="3">
    <location>
        <begin position="327"/>
        <end position="362"/>
    </location>
</feature>
<dbReference type="InterPro" id="IPR002048">
    <property type="entry name" value="EF_hand_dom"/>
</dbReference>
<dbReference type="EMBL" id="UFQS01001412">
    <property type="protein sequence ID" value="SSX10756.1"/>
    <property type="molecule type" value="Genomic_DNA"/>
</dbReference>
<feature type="domain" description="EF-hand" evidence="3">
    <location>
        <begin position="228"/>
        <end position="263"/>
    </location>
</feature>
<feature type="domain" description="EF-hand" evidence="3">
    <location>
        <begin position="404"/>
        <end position="438"/>
    </location>
</feature>
<evidence type="ECO:0000256" key="2">
    <source>
        <dbReference type="ARBA" id="ARBA00022837"/>
    </source>
</evidence>
<name>A0A336MWX1_CULSO</name>
<dbReference type="AlphaFoldDB" id="A0A336MWX1"/>
<dbReference type="PANTHER" id="PTHR23048">
    <property type="entry name" value="MYOSIN LIGHT CHAIN 1, 3"/>
    <property type="match status" value="1"/>
</dbReference>
<evidence type="ECO:0000256" key="1">
    <source>
        <dbReference type="ARBA" id="ARBA00022737"/>
    </source>
</evidence>
<evidence type="ECO:0000313" key="5">
    <source>
        <dbReference type="EMBL" id="SSX30438.1"/>
    </source>
</evidence>
<keyword evidence="2" id="KW-0106">Calcium</keyword>
<dbReference type="GO" id="GO:0005509">
    <property type="term" value="F:calcium ion binding"/>
    <property type="evidence" value="ECO:0007669"/>
    <property type="project" value="InterPro"/>
</dbReference>
<feature type="domain" description="EF-hand" evidence="3">
    <location>
        <begin position="34"/>
        <end position="69"/>
    </location>
</feature>
<sequence length="438" mass="50009">MIVKTPEVFLTALNLEAQLSLEPDKSDERNLSKDQMNILESAFNAYDVEKCGSISTEVVGEILETLDIKLTEDELDDLIDEFDEDESGELDFHEFIELAKRYIEPEVDFDTRGYLTLDTFKEILRELDGEIPEEEIDDIVDEIDLDGSGTVDFEVLKSIFESFDVSKTGSCPLEIIPAILSTLGVKTQKDELNVIISEIDADGSGLIDFDEFLELAKRYIEPEPDYTRLSAELKEVFMIFDKQNKGYLEIDEFKSIIKEIEPDLPEDELDHFVQEVDADGSGKIEFEEFLEVMVVLKKIFDEFDVEKSGTCSLEIIPTTLSTLGVKMKEEDMEKLIKEVDANGSGLIEFGEYVELAKKYIEPEEDYKQIYGELRQVFMVFDKENKGYLDPAEFKKIIKEIEPDLPDNELDDIVDEVDADGSGRIEFEEFLEVMIGSDE</sequence>
<feature type="domain" description="EF-hand" evidence="3">
    <location>
        <begin position="131"/>
        <end position="166"/>
    </location>
</feature>
<reference evidence="4" key="1">
    <citation type="submission" date="2018-04" db="EMBL/GenBank/DDBJ databases">
        <authorList>
            <person name="Go L.Y."/>
            <person name="Mitchell J.A."/>
        </authorList>
    </citation>
    <scope>NUCLEOTIDE SEQUENCE</scope>
    <source>
        <tissue evidence="4">Whole organism</tissue>
    </source>
</reference>
<accession>A0A336MWX1</accession>
<organism evidence="5">
    <name type="scientific">Culicoides sonorensis</name>
    <name type="common">Biting midge</name>
    <dbReference type="NCBI Taxonomy" id="179676"/>
    <lineage>
        <taxon>Eukaryota</taxon>
        <taxon>Metazoa</taxon>
        <taxon>Ecdysozoa</taxon>
        <taxon>Arthropoda</taxon>
        <taxon>Hexapoda</taxon>
        <taxon>Insecta</taxon>
        <taxon>Pterygota</taxon>
        <taxon>Neoptera</taxon>
        <taxon>Endopterygota</taxon>
        <taxon>Diptera</taxon>
        <taxon>Nematocera</taxon>
        <taxon>Chironomoidea</taxon>
        <taxon>Ceratopogonidae</taxon>
        <taxon>Ceratopogoninae</taxon>
        <taxon>Culicoides</taxon>
        <taxon>Monoculicoides</taxon>
    </lineage>
</organism>
<reference evidence="5" key="2">
    <citation type="submission" date="2018-07" db="EMBL/GenBank/DDBJ databases">
        <authorList>
            <person name="Quirk P.G."/>
            <person name="Krulwich T.A."/>
        </authorList>
    </citation>
    <scope>NUCLEOTIDE SEQUENCE</scope>
</reference>
<proteinExistence type="predicted"/>
<feature type="domain" description="EF-hand" evidence="3">
    <location>
        <begin position="264"/>
        <end position="299"/>
    </location>
</feature>
<dbReference type="VEuPathDB" id="VectorBase:CSON002481"/>
<dbReference type="FunFam" id="1.10.238.10:FF:000003">
    <property type="entry name" value="Calmodulin A"/>
    <property type="match status" value="1"/>
</dbReference>
<keyword evidence="1" id="KW-0677">Repeat</keyword>
<dbReference type="EMBL" id="UFQT01001412">
    <property type="protein sequence ID" value="SSX30438.1"/>
    <property type="molecule type" value="Genomic_DNA"/>
</dbReference>
<dbReference type="InterPro" id="IPR018247">
    <property type="entry name" value="EF_Hand_1_Ca_BS"/>
</dbReference>
<dbReference type="PANTHER" id="PTHR23048:SF0">
    <property type="entry name" value="CALMODULIN LIKE 3"/>
    <property type="match status" value="1"/>
</dbReference>
<dbReference type="PROSITE" id="PS00018">
    <property type="entry name" value="EF_HAND_1"/>
    <property type="match status" value="5"/>
</dbReference>
<dbReference type="SMART" id="SM00054">
    <property type="entry name" value="EFh"/>
    <property type="match status" value="9"/>
</dbReference>
<dbReference type="InterPro" id="IPR011992">
    <property type="entry name" value="EF-hand-dom_pair"/>
</dbReference>
<protein>
    <submittedName>
        <fullName evidence="5">CSON002481 protein</fullName>
    </submittedName>
</protein>
<dbReference type="Pfam" id="PF13499">
    <property type="entry name" value="EF-hand_7"/>
    <property type="match status" value="5"/>
</dbReference>
<feature type="domain" description="EF-hand" evidence="3">
    <location>
        <begin position="187"/>
        <end position="222"/>
    </location>
</feature>
<gene>
    <name evidence="5" type="primary">CSON002481</name>
</gene>
<dbReference type="InterPro" id="IPR050230">
    <property type="entry name" value="CALM/Myosin/TropC-like"/>
</dbReference>
<dbReference type="CDD" id="cd00051">
    <property type="entry name" value="EFh"/>
    <property type="match status" value="3"/>
</dbReference>
<dbReference type="Gene3D" id="1.10.238.10">
    <property type="entry name" value="EF-hand"/>
    <property type="match status" value="6"/>
</dbReference>